<evidence type="ECO:0000256" key="1">
    <source>
        <dbReference type="PROSITE-ProRule" id="PRU00169"/>
    </source>
</evidence>
<dbReference type="CDD" id="cd17546">
    <property type="entry name" value="REC_hyHK_CKI1_RcsC-like"/>
    <property type="match status" value="3"/>
</dbReference>
<feature type="domain" description="Response regulatory" evidence="3">
    <location>
        <begin position="618"/>
        <end position="736"/>
    </location>
</feature>
<dbReference type="InterPro" id="IPR011006">
    <property type="entry name" value="CheY-like_superfamily"/>
</dbReference>
<feature type="compositionally biased region" description="Basic and acidic residues" evidence="2">
    <location>
        <begin position="1184"/>
        <end position="1203"/>
    </location>
</feature>
<feature type="modified residue" description="4-aspartylphosphate" evidence="1">
    <location>
        <position position="249"/>
    </location>
</feature>
<feature type="domain" description="Response regulatory" evidence="3">
    <location>
        <begin position="1245"/>
        <end position="1363"/>
    </location>
</feature>
<keyword evidence="1" id="KW-0597">Phosphoprotein</keyword>
<feature type="compositionally biased region" description="Basic and acidic residues" evidence="2">
    <location>
        <begin position="962"/>
        <end position="978"/>
    </location>
</feature>
<feature type="domain" description="Response regulatory" evidence="3">
    <location>
        <begin position="1537"/>
        <end position="1662"/>
    </location>
</feature>
<evidence type="ECO:0000256" key="2">
    <source>
        <dbReference type="SAM" id="MobiDB-lite"/>
    </source>
</evidence>
<feature type="compositionally biased region" description="Basic and acidic residues" evidence="2">
    <location>
        <begin position="891"/>
        <end position="917"/>
    </location>
</feature>
<feature type="region of interest" description="Disordered" evidence="2">
    <location>
        <begin position="784"/>
        <end position="805"/>
    </location>
</feature>
<feature type="modified residue" description="4-aspartylphosphate" evidence="1">
    <location>
        <position position="674"/>
    </location>
</feature>
<dbReference type="EMBL" id="CAADRP010000001">
    <property type="protein sequence ID" value="VFU20053.1"/>
    <property type="molecule type" value="Genomic_DNA"/>
</dbReference>
<dbReference type="Pfam" id="PF00072">
    <property type="entry name" value="Response_reg"/>
    <property type="match status" value="3"/>
</dbReference>
<proteinExistence type="predicted"/>
<dbReference type="SMART" id="SM00448">
    <property type="entry name" value="REC"/>
    <property type="match status" value="4"/>
</dbReference>
<organism evidence="4">
    <name type="scientific">Salix viminalis</name>
    <name type="common">Common osier</name>
    <name type="synonym">Basket willow</name>
    <dbReference type="NCBI Taxonomy" id="40686"/>
    <lineage>
        <taxon>Eukaryota</taxon>
        <taxon>Viridiplantae</taxon>
        <taxon>Streptophyta</taxon>
        <taxon>Embryophyta</taxon>
        <taxon>Tracheophyta</taxon>
        <taxon>Spermatophyta</taxon>
        <taxon>Magnoliopsida</taxon>
        <taxon>eudicotyledons</taxon>
        <taxon>Gunneridae</taxon>
        <taxon>Pentapetalae</taxon>
        <taxon>rosids</taxon>
        <taxon>fabids</taxon>
        <taxon>Malpighiales</taxon>
        <taxon>Salicaceae</taxon>
        <taxon>Saliceae</taxon>
        <taxon>Salix</taxon>
    </lineage>
</organism>
<feature type="compositionally biased region" description="Basic and acidic residues" evidence="2">
    <location>
        <begin position="1021"/>
        <end position="1030"/>
    </location>
</feature>
<protein>
    <recommendedName>
        <fullName evidence="3">Response regulatory domain-containing protein</fullName>
    </recommendedName>
</protein>
<evidence type="ECO:0000259" key="3">
    <source>
        <dbReference type="PROSITE" id="PS50110"/>
    </source>
</evidence>
<dbReference type="Gene3D" id="3.40.50.2300">
    <property type="match status" value="4"/>
</dbReference>
<dbReference type="PANTHER" id="PTHR43228:SF19">
    <property type="entry name" value="RESPONSE REGULATOR RECEIVER DOMAIN PROTEIN"/>
    <property type="match status" value="1"/>
</dbReference>
<dbReference type="InterPro" id="IPR052048">
    <property type="entry name" value="ST_Response_Regulator"/>
</dbReference>
<dbReference type="InterPro" id="IPR001789">
    <property type="entry name" value="Sig_transdc_resp-reg_receiver"/>
</dbReference>
<feature type="region of interest" description="Disordered" evidence="2">
    <location>
        <begin position="1184"/>
        <end position="1210"/>
    </location>
</feature>
<feature type="region of interest" description="Disordered" evidence="2">
    <location>
        <begin position="868"/>
        <end position="1104"/>
    </location>
</feature>
<dbReference type="GO" id="GO:0000160">
    <property type="term" value="P:phosphorelay signal transduction system"/>
    <property type="evidence" value="ECO:0007669"/>
    <property type="project" value="InterPro"/>
</dbReference>
<dbReference type="PANTHER" id="PTHR43228">
    <property type="entry name" value="TWO-COMPONENT RESPONSE REGULATOR"/>
    <property type="match status" value="1"/>
</dbReference>
<sequence length="1714" mass="190378">MPYSGSIWKATITTCPFLRPRDLKALENLLVSLTTSANVDVFPVTACTNATLSAIGSFHCKSTRKECSSFKIEIEASVTARNKLDLQEARDTIDKARQWLYQKTDEFKTEEDAHENKGLTVSMPIASNSKLNFFRCSPSDPEAMGADHHKFSLQGGTGKLLNTALGISEDTFLLTVVISGNTTGDQDQGNSYSVLIVDGDLTDRDTIRRYTMSVGTERQLTMEFQEAKNAKEAVFLHLAGASFDLIIMDEQMPIMAGIQATQLLRKMGVKSQIVGNNQIVRESKMLFSELGYFTAKAQEKRDRFSEEIIAAMSLKIEIEALVTARNNLDQVARAKIEKARQWLNQKTDEFKTEEDSHENKGLNITMPISSNSKLNFFQGGTEQLMNTALGISEDTLPGSWNPMPEEIERVKASVREGLEKARERSFVFKEALSDMAKFFPKSISKKKEDNRNVFGHSGKQALPSKKREAGDAEESTKTCIHSSMADEDYTPIDPQIQNLVKKVDECIAKFDQKRQVLQDAIESDIEAVKKDQRETRELRLTLAHESGDTSSNIEAASRKIASVKQWLDQKALISGDTDTTGDQDQGYVYYLLNNDTTLNYIKDHNILCLFYVSSDIYSVLIVHDDRNARDTIWNYAMAVGTEKQFTMEFQEAKNGKEAVYLHLAGASFDLIVMDDQMPIMTGIQATQLLRKMGVKSQIIGLTSESGRQAFIDAGADECHENPMLFSELDHFIAKSQEKSEIIAAKSFKIEIEASIIARSNLDQEVRSKIDKARQWLNQKMDGLKTEEDGHENKGPISSNSILTRSSSPVSSGEALNFFQCLPCDPKAMAADHHMYCLRRCFEQLMNTLLVVSAEIERIKAGVSAGLEKTRESSFVSKVALSESDEFSPKTTDIDESNKEDNRNTSDHPEEQGNEHDLPGNAQDGGDAEEDDRNASDHPQEQGNEQALPGKARDGGDAEEDDRNASDHSGEQGNEHDLPGKVQDGGYAEEDNGNASDHPGEQGNEHALPGKVQDGGDAEEDDRNKSDHPEEQGNEQDLPGKTPDGGDAEEDNGNASDHPGEQGNEHALPGKVQDGGDAEEDDRNASDHPEEQGNEHDLPSKAAGGGDAEEYALKILLHSRNVYLIPSLSLRITNPVIPLSMADEDNTQSERETQNLLKKLDECITKFDQKRQVLQDAIESEIEAVKKDQKETRERRSTLVHEPGDTSSNIEAGSREISSVKQWLDQKALIGTGDATGDQDQGNTYSVLIVDDDRNARDAIQRYTIRIGEQKHCTMEFQEAKNGKEAVYLHLAGASFDLIVMDDHMPIMTGFQATKLLRKMGVKSQIVGVTSEPDHQAFIDAGFNTCISCILERLSLCLGNFSQRMNESPEARREVIQIIREGASKTSQESSTHMSMADETSHVYYSLESTVAELNDYITETGRKMIASATVFTEGMEELKKNREESLKLFSYLVINMRGIGRGISLLEARKKTAYVNRWLKERSDEHRATGFDQSAAPGREQDVPGLGNGSEEDTEGIDIHFHVHRSRKEQKPTDKFSVLLVEYDTLDRLFNSTQIIEFGRENNLGMEVKVAKSGEKAILLHSQGASFDLILMDMDMPARLTSGYQATIQLRSLFGVKSNIVGLTYTTESEEMTEFIRAGHLNGCIGKPLSDEKIDSLIPLQKAINWPTAGRQRSARSLNFMILYQNLATGKLLVLNFTVGFEEGNMGECGICSP</sequence>
<feature type="domain" description="Response regulatory" evidence="3">
    <location>
        <begin position="193"/>
        <end position="353"/>
    </location>
</feature>
<dbReference type="SUPFAM" id="SSF52172">
    <property type="entry name" value="CheY-like"/>
    <property type="match status" value="4"/>
</dbReference>
<feature type="compositionally biased region" description="Basic and acidic residues" evidence="2">
    <location>
        <begin position="784"/>
        <end position="793"/>
    </location>
</feature>
<dbReference type="PROSITE" id="PS50110">
    <property type="entry name" value="RESPONSE_REGULATORY"/>
    <property type="match status" value="4"/>
</dbReference>
<feature type="compositionally biased region" description="Basic and acidic residues" evidence="2">
    <location>
        <begin position="1082"/>
        <end position="1098"/>
    </location>
</feature>
<feature type="region of interest" description="Disordered" evidence="2">
    <location>
        <begin position="1486"/>
        <end position="1511"/>
    </location>
</feature>
<feature type="modified residue" description="4-aspartylphosphate" evidence="1">
    <location>
        <position position="1301"/>
    </location>
</feature>
<feature type="compositionally biased region" description="Basic and acidic residues" evidence="2">
    <location>
        <begin position="465"/>
        <end position="475"/>
    </location>
</feature>
<accession>A0A6N2K9S2</accession>
<name>A0A6N2K9S2_SALVM</name>
<feature type="modified residue" description="4-aspartylphosphate" evidence="1">
    <location>
        <position position="1593"/>
    </location>
</feature>
<evidence type="ECO:0000313" key="4">
    <source>
        <dbReference type="EMBL" id="VFU20053.1"/>
    </source>
</evidence>
<feature type="region of interest" description="Disordered" evidence="2">
    <location>
        <begin position="449"/>
        <end position="475"/>
    </location>
</feature>
<reference evidence="4" key="1">
    <citation type="submission" date="2019-03" db="EMBL/GenBank/DDBJ databases">
        <authorList>
            <person name="Mank J."/>
            <person name="Almeida P."/>
        </authorList>
    </citation>
    <scope>NUCLEOTIDE SEQUENCE</scope>
    <source>
        <strain evidence="4">78183</strain>
    </source>
</reference>
<gene>
    <name evidence="4" type="ORF">SVIM_LOCUS2385</name>
</gene>